<dbReference type="RefSeq" id="WP_002656809.1">
    <property type="nucleotide sequence ID" value="NZ_JH719942.1"/>
</dbReference>
<protein>
    <recommendedName>
        <fullName evidence="3">DUF2851 domain-containing protein</fullName>
    </recommendedName>
</protein>
<dbReference type="AlphaFoldDB" id="J0P3U9"/>
<dbReference type="Pfam" id="PF11013">
    <property type="entry name" value="DUF2851"/>
    <property type="match status" value="1"/>
</dbReference>
<reference evidence="2" key="1">
    <citation type="journal article" date="2012" name="Stand. Genomic Sci.">
        <title>Permanent draft genome sequence of the gliding predator Saprospira grandis strain Sa g1 (= HR1).</title>
        <authorList>
            <person name="Mavromatis K."/>
            <person name="Chertkov O."/>
            <person name="Lapidus A."/>
            <person name="Nolan M."/>
            <person name="Lucas S."/>
            <person name="Tice H."/>
            <person name="Del Rio T.G."/>
            <person name="Cheng J.F."/>
            <person name="Han C."/>
            <person name="Tapia R."/>
            <person name="Bruce D."/>
            <person name="Goodwin L.A."/>
            <person name="Pitluck S."/>
            <person name="Huntemann M."/>
            <person name="Liolios K."/>
            <person name="Pagani I."/>
            <person name="Ivanova N."/>
            <person name="Mikhailova N."/>
            <person name="Pati A."/>
            <person name="Chen A."/>
            <person name="Palaniappan K."/>
            <person name="Land M."/>
            <person name="Brambilla E.M."/>
            <person name="Rohde M."/>
            <person name="Spring S."/>
            <person name="Goker M."/>
            <person name="Detter J.C."/>
            <person name="Bristow J."/>
            <person name="Eisen J.A."/>
            <person name="Markowitz V."/>
            <person name="Hugenholtz P."/>
            <person name="Kyrpides N.C."/>
            <person name="Klenk H.P."/>
            <person name="Woyke T."/>
        </authorList>
    </citation>
    <scope>NUCLEOTIDE SEQUENCE [LARGE SCALE GENOMIC DNA]</scope>
    <source>
        <strain evidence="2">DSM 2844</strain>
    </source>
</reference>
<dbReference type="InterPro" id="IPR021272">
    <property type="entry name" value="DUF2851"/>
</dbReference>
<accession>J0P3U9</accession>
<dbReference type="HOGENOM" id="CLU_044582_0_0_10"/>
<dbReference type="EMBL" id="JH719942">
    <property type="protein sequence ID" value="EJF52102.1"/>
    <property type="molecule type" value="Genomic_DNA"/>
</dbReference>
<organism evidence="1 2">
    <name type="scientific">Saprospira grandis DSM 2844</name>
    <dbReference type="NCBI Taxonomy" id="694433"/>
    <lineage>
        <taxon>Bacteria</taxon>
        <taxon>Pseudomonadati</taxon>
        <taxon>Bacteroidota</taxon>
        <taxon>Saprospiria</taxon>
        <taxon>Saprospirales</taxon>
        <taxon>Saprospiraceae</taxon>
        <taxon>Saprospira</taxon>
    </lineage>
</organism>
<gene>
    <name evidence="1" type="ORF">SapgrDRAFT_0356</name>
</gene>
<evidence type="ECO:0008006" key="3">
    <source>
        <dbReference type="Google" id="ProtNLM"/>
    </source>
</evidence>
<dbReference type="OrthoDB" id="1005072at2"/>
<evidence type="ECO:0000313" key="2">
    <source>
        <dbReference type="Proteomes" id="UP000005113"/>
    </source>
</evidence>
<evidence type="ECO:0000313" key="1">
    <source>
        <dbReference type="EMBL" id="EJF52102.1"/>
    </source>
</evidence>
<sequence>MSKYPFPESFLHYIWRFQLYDKRFLRTAEGQEIQLVYPGHWNQHAAGPDFSDARIYIGGTLWAGQVEVHKRASDWLRHGHQNDPNYENVILHLVYDEDQVIRRADGSRLPALALRGRISPALFEQGMRLLGELEQPIACGPQLPQIDPLEWSIWLERLTIERLEQKAAALRKRLSHWRGDWTACFYEQLIAHFGLGQNAENFQRLGQALPYRLWRKYLGRPKQLEALFFGRAGFLAQTEDDYSQALAQEYAYLQEKELLGTALPLAWNFGGLRPSALPSFRLVLLLGLLQKEKLWSKFMEVDSLKALQALFGVKINSPYWLSHYRLGKKSQARKQKSLGKESIQLLFINFLAPFRFLHAQANGQEKEVELLLDLLGQLPAENNQILRNWGGWDISAKDAQQSQALIQLYKCYCVERRCLSCSIGHRLIRNQALEP</sequence>
<dbReference type="Proteomes" id="UP000005113">
    <property type="component" value="Unassembled WGS sequence"/>
</dbReference>
<name>J0P3U9_9BACT</name>
<proteinExistence type="predicted"/>